<dbReference type="Gene3D" id="1.10.10.60">
    <property type="entry name" value="Homeodomain-like"/>
    <property type="match status" value="1"/>
</dbReference>
<dbReference type="PANTHER" id="PTHR46796">
    <property type="entry name" value="HTH-TYPE TRANSCRIPTIONAL ACTIVATOR RHAS-RELATED"/>
    <property type="match status" value="1"/>
</dbReference>
<dbReference type="OrthoDB" id="2559672at2"/>
<evidence type="ECO:0000256" key="3">
    <source>
        <dbReference type="ARBA" id="ARBA00023163"/>
    </source>
</evidence>
<dbReference type="KEGG" id="kphy:AOZ06_14685"/>
<dbReference type="InterPro" id="IPR018060">
    <property type="entry name" value="HTH_AraC"/>
</dbReference>
<dbReference type="SMART" id="SM00342">
    <property type="entry name" value="HTH_ARAC"/>
    <property type="match status" value="1"/>
</dbReference>
<dbReference type="Proteomes" id="UP000063699">
    <property type="component" value="Chromosome"/>
</dbReference>
<dbReference type="Pfam" id="PF12833">
    <property type="entry name" value="HTH_18"/>
    <property type="match status" value="1"/>
</dbReference>
<dbReference type="EMBL" id="CP012752">
    <property type="protein sequence ID" value="ALG07996.1"/>
    <property type="molecule type" value="Genomic_DNA"/>
</dbReference>
<dbReference type="STRING" id="860235.AOZ06_14685"/>
<evidence type="ECO:0000256" key="2">
    <source>
        <dbReference type="ARBA" id="ARBA00023125"/>
    </source>
</evidence>
<evidence type="ECO:0000256" key="1">
    <source>
        <dbReference type="ARBA" id="ARBA00023015"/>
    </source>
</evidence>
<dbReference type="GO" id="GO:0043565">
    <property type="term" value="F:sequence-specific DNA binding"/>
    <property type="evidence" value="ECO:0007669"/>
    <property type="project" value="InterPro"/>
</dbReference>
<sequence>MNPWDIRTACEFTAGKRTVTRLPSTRTSLVFSHRQGGASHLVVLGPRTRAKYFPVKEPSVVVGVEPHMGWARALLGVPVHELADQVVPLSDLWGTSELHDSLVAEPARAAELIEKALSDRVTDNPAAELVTEATRWLGRERLPETARRLNVSERHLRTLFTGTVGVSPKRFVQVNRVRSVLSRAGARKGAQLAAESGYYDQSHMTAEFRATMGVPLSAYLAGELTPGSTC</sequence>
<keyword evidence="6" id="KW-1185">Reference proteome</keyword>
<organism evidence="5 6">
    <name type="scientific">Kibdelosporangium phytohabitans</name>
    <dbReference type="NCBI Taxonomy" id="860235"/>
    <lineage>
        <taxon>Bacteria</taxon>
        <taxon>Bacillati</taxon>
        <taxon>Actinomycetota</taxon>
        <taxon>Actinomycetes</taxon>
        <taxon>Pseudonocardiales</taxon>
        <taxon>Pseudonocardiaceae</taxon>
        <taxon>Kibdelosporangium</taxon>
    </lineage>
</organism>
<dbReference type="RefSeq" id="WP_054289904.1">
    <property type="nucleotide sequence ID" value="NZ_CP012752.1"/>
</dbReference>
<dbReference type="PANTHER" id="PTHR46796:SF15">
    <property type="entry name" value="BLL1074 PROTEIN"/>
    <property type="match status" value="1"/>
</dbReference>
<keyword evidence="3" id="KW-0804">Transcription</keyword>
<evidence type="ECO:0000313" key="6">
    <source>
        <dbReference type="Proteomes" id="UP000063699"/>
    </source>
</evidence>
<evidence type="ECO:0000313" key="5">
    <source>
        <dbReference type="EMBL" id="ALG07996.1"/>
    </source>
</evidence>
<evidence type="ECO:0000259" key="4">
    <source>
        <dbReference type="PROSITE" id="PS01124"/>
    </source>
</evidence>
<dbReference type="AlphaFoldDB" id="A0A0N9I044"/>
<feature type="domain" description="HTH araC/xylS-type" evidence="4">
    <location>
        <begin position="107"/>
        <end position="222"/>
    </location>
</feature>
<proteinExistence type="predicted"/>
<keyword evidence="2" id="KW-0238">DNA-binding</keyword>
<keyword evidence="1" id="KW-0805">Transcription regulation</keyword>
<gene>
    <name evidence="5" type="ORF">AOZ06_14685</name>
</gene>
<dbReference type="GO" id="GO:0003700">
    <property type="term" value="F:DNA-binding transcription factor activity"/>
    <property type="evidence" value="ECO:0007669"/>
    <property type="project" value="InterPro"/>
</dbReference>
<dbReference type="PROSITE" id="PS01124">
    <property type="entry name" value="HTH_ARAC_FAMILY_2"/>
    <property type="match status" value="1"/>
</dbReference>
<dbReference type="InterPro" id="IPR050204">
    <property type="entry name" value="AraC_XylS_family_regulators"/>
</dbReference>
<accession>A0A0N9I044</accession>
<name>A0A0N9I044_9PSEU</name>
<protein>
    <recommendedName>
        <fullName evidence="4">HTH araC/xylS-type domain-containing protein</fullName>
    </recommendedName>
</protein>
<reference evidence="5 6" key="1">
    <citation type="submission" date="2015-07" db="EMBL/GenBank/DDBJ databases">
        <title>Genome sequencing of Kibdelosporangium phytohabitans.</title>
        <authorList>
            <person name="Qin S."/>
            <person name="Xing K."/>
        </authorList>
    </citation>
    <scope>NUCLEOTIDE SEQUENCE [LARGE SCALE GENOMIC DNA]</scope>
    <source>
        <strain evidence="5 6">KLBMP1111</strain>
    </source>
</reference>